<reference evidence="3" key="2">
    <citation type="submission" date="2015-06" db="UniProtKB">
        <authorList>
            <consortium name="EnsemblMetazoa"/>
        </authorList>
    </citation>
    <scope>IDENTIFICATION</scope>
</reference>
<dbReference type="EMBL" id="CAEY01000828">
    <property type="status" value="NOT_ANNOTATED_CDS"/>
    <property type="molecule type" value="Genomic_DNA"/>
</dbReference>
<dbReference type="PANTHER" id="PTHR12993:SF11">
    <property type="entry name" value="N-ACETYLGLUCOSAMINYL-PHOSPHATIDYLINOSITOL DE-N-ACETYLASE"/>
    <property type="match status" value="1"/>
</dbReference>
<dbReference type="EnsemblMetazoa" id="tetur02g11650.1">
    <property type="protein sequence ID" value="tetur02g11650.1"/>
    <property type="gene ID" value="tetur02g11650"/>
</dbReference>
<dbReference type="HOGENOM" id="CLU_034979_0_1_1"/>
<sequence>MKSVAKQLLKPKQLTQWETTLDKETFMEKDASTLLVIAHPDDETMFFGPALINLATVKSSKTFVLCLTSGNYDGLGTIRRLELLEAMKEIGLPVKNVFITDHFIDGMNQHWNLTMIAMVVSEKVTENNVSEVITFDEYGISGHPNHKDTNGFIKIFLSNMNPSVKFMTLESVNIFRKYLSFLEAPISLIDWTLRKFLTETCNQSNAKCQKKVFIGIEPSKYLKLLDSLYRHQSQMVWFRRLYSLFSRYMFINTLIEC</sequence>
<organism evidence="3 4">
    <name type="scientific">Tetranychus urticae</name>
    <name type="common">Two-spotted spider mite</name>
    <dbReference type="NCBI Taxonomy" id="32264"/>
    <lineage>
        <taxon>Eukaryota</taxon>
        <taxon>Metazoa</taxon>
        <taxon>Ecdysozoa</taxon>
        <taxon>Arthropoda</taxon>
        <taxon>Chelicerata</taxon>
        <taxon>Arachnida</taxon>
        <taxon>Acari</taxon>
        <taxon>Acariformes</taxon>
        <taxon>Trombidiformes</taxon>
        <taxon>Prostigmata</taxon>
        <taxon>Eleutherengona</taxon>
        <taxon>Raphignathae</taxon>
        <taxon>Tetranychoidea</taxon>
        <taxon>Tetranychidae</taxon>
        <taxon>Tetranychus</taxon>
    </lineage>
</organism>
<dbReference type="GO" id="GO:0006506">
    <property type="term" value="P:GPI anchor biosynthetic process"/>
    <property type="evidence" value="ECO:0007669"/>
    <property type="project" value="UniProtKB-UniPathway"/>
</dbReference>
<dbReference type="EC" id="3.5.1.89" evidence="2"/>
<protein>
    <recommendedName>
        <fullName evidence="2">N-acetylglucosaminylphosphatidylinositol deacetylase</fullName>
        <ecNumber evidence="2">3.5.1.89</ecNumber>
    </recommendedName>
</protein>
<accession>T1JXE5</accession>
<evidence type="ECO:0000313" key="3">
    <source>
        <dbReference type="EnsemblMetazoa" id="tetur02g11650.1"/>
    </source>
</evidence>
<comment type="similarity">
    <text evidence="1">Belongs to the PIGL family.</text>
</comment>
<dbReference type="GO" id="GO:0005783">
    <property type="term" value="C:endoplasmic reticulum"/>
    <property type="evidence" value="ECO:0007669"/>
    <property type="project" value="TreeGrafter"/>
</dbReference>
<dbReference type="SUPFAM" id="SSF102588">
    <property type="entry name" value="LmbE-like"/>
    <property type="match status" value="1"/>
</dbReference>
<dbReference type="UniPathway" id="UPA00196"/>
<evidence type="ECO:0000313" key="4">
    <source>
        <dbReference type="Proteomes" id="UP000015104"/>
    </source>
</evidence>
<dbReference type="Pfam" id="PF02585">
    <property type="entry name" value="PIG-L"/>
    <property type="match status" value="1"/>
</dbReference>
<evidence type="ECO:0000256" key="1">
    <source>
        <dbReference type="ARBA" id="ARBA00006066"/>
    </source>
</evidence>
<dbReference type="AlphaFoldDB" id="T1JXE5"/>
<dbReference type="InterPro" id="IPR003737">
    <property type="entry name" value="GlcNAc_PI_deacetylase-related"/>
</dbReference>
<proteinExistence type="inferred from homology"/>
<dbReference type="STRING" id="32264.T1JXE5"/>
<name>T1JXE5_TETUR</name>
<dbReference type="PANTHER" id="PTHR12993">
    <property type="entry name" value="N-ACETYLGLUCOSAMINYL-PHOSPHATIDYLINOSITOL DE-N-ACETYLASE-RELATED"/>
    <property type="match status" value="1"/>
</dbReference>
<dbReference type="GO" id="GO:0016020">
    <property type="term" value="C:membrane"/>
    <property type="evidence" value="ECO:0007669"/>
    <property type="project" value="GOC"/>
</dbReference>
<dbReference type="GO" id="GO:0000225">
    <property type="term" value="F:N-acetylglucosaminylphosphatidylinositol deacetylase activity"/>
    <property type="evidence" value="ECO:0007669"/>
    <property type="project" value="UniProtKB-EC"/>
</dbReference>
<reference evidence="4" key="1">
    <citation type="submission" date="2011-08" db="EMBL/GenBank/DDBJ databases">
        <authorList>
            <person name="Rombauts S."/>
        </authorList>
    </citation>
    <scope>NUCLEOTIDE SEQUENCE</scope>
    <source>
        <strain evidence="4">London</strain>
    </source>
</reference>
<keyword evidence="4" id="KW-1185">Reference proteome</keyword>
<evidence type="ECO:0000256" key="2">
    <source>
        <dbReference type="ARBA" id="ARBA00012176"/>
    </source>
</evidence>
<dbReference type="eggNOG" id="KOG3332">
    <property type="taxonomic scope" value="Eukaryota"/>
</dbReference>
<dbReference type="InterPro" id="IPR024078">
    <property type="entry name" value="LmbE-like_dom_sf"/>
</dbReference>
<dbReference type="Proteomes" id="UP000015104">
    <property type="component" value="Unassembled WGS sequence"/>
</dbReference>
<dbReference type="Gene3D" id="3.40.50.10320">
    <property type="entry name" value="LmbE-like"/>
    <property type="match status" value="1"/>
</dbReference>